<dbReference type="InterPro" id="IPR008201">
    <property type="entry name" value="HepT-like"/>
</dbReference>
<accession>A0A1F5NRX0</accession>
<keyword evidence="1" id="KW-1277">Toxin-antitoxin system</keyword>
<evidence type="ECO:0000313" key="6">
    <source>
        <dbReference type="Proteomes" id="UP000177912"/>
    </source>
</evidence>
<dbReference type="AlphaFoldDB" id="A0A1F5NRX0"/>
<dbReference type="PANTHER" id="PTHR33397:SF3">
    <property type="entry name" value="MRNA NUCLEASE HEPT"/>
    <property type="match status" value="1"/>
</dbReference>
<dbReference type="GO" id="GO:0110001">
    <property type="term" value="C:toxin-antitoxin complex"/>
    <property type="evidence" value="ECO:0007669"/>
    <property type="project" value="InterPro"/>
</dbReference>
<reference evidence="5 6" key="1">
    <citation type="journal article" date="2016" name="Nat. Commun.">
        <title>Thousands of microbial genomes shed light on interconnected biogeochemical processes in an aquifer system.</title>
        <authorList>
            <person name="Anantharaman K."/>
            <person name="Brown C.T."/>
            <person name="Hug L.A."/>
            <person name="Sharon I."/>
            <person name="Castelle C.J."/>
            <person name="Probst A.J."/>
            <person name="Thomas B.C."/>
            <person name="Singh A."/>
            <person name="Wilkins M.J."/>
            <person name="Karaoz U."/>
            <person name="Brodie E.L."/>
            <person name="Williams K.H."/>
            <person name="Hubbard S.S."/>
            <person name="Banfield J.F."/>
        </authorList>
    </citation>
    <scope>NUCLEOTIDE SEQUENCE [LARGE SCALE GENOMIC DNA]</scope>
</reference>
<dbReference type="STRING" id="1817822.A2826_02380"/>
<gene>
    <name evidence="5" type="ORF">A2826_02380</name>
</gene>
<comment type="caution">
    <text evidence="5">The sequence shown here is derived from an EMBL/GenBank/DDBJ whole genome shotgun (WGS) entry which is preliminary data.</text>
</comment>
<dbReference type="GO" id="GO:0016787">
    <property type="term" value="F:hydrolase activity"/>
    <property type="evidence" value="ECO:0007669"/>
    <property type="project" value="UniProtKB-KW"/>
</dbReference>
<comment type="similarity">
    <text evidence="4">Belongs to the HepT RNase toxin family.</text>
</comment>
<evidence type="ECO:0000313" key="5">
    <source>
        <dbReference type="EMBL" id="OGE80304.1"/>
    </source>
</evidence>
<evidence type="ECO:0000256" key="4">
    <source>
        <dbReference type="ARBA" id="ARBA00024207"/>
    </source>
</evidence>
<evidence type="ECO:0000256" key="3">
    <source>
        <dbReference type="ARBA" id="ARBA00022801"/>
    </source>
</evidence>
<evidence type="ECO:0000256" key="2">
    <source>
        <dbReference type="ARBA" id="ARBA00022722"/>
    </source>
</evidence>
<name>A0A1F5NRX0_9BACT</name>
<evidence type="ECO:0008006" key="7">
    <source>
        <dbReference type="Google" id="ProtNLM"/>
    </source>
</evidence>
<sequence length="142" mass="16865">MTKIDQVMIRGKLEELKDYLEKLEEFRSLNIEKFSADHHNYALAEHYLQQSLEVVLDISRRLVISLELKTPDDSHSLFPLLQKAGVLTEKFATRNSKLPGFRNRLVHLYETIDHTKTYEYLQEHFDDLNEFIKQVSKFLLKQ</sequence>
<protein>
    <recommendedName>
        <fullName evidence="7">DUF86 domain-containing protein</fullName>
    </recommendedName>
</protein>
<keyword evidence="2" id="KW-0540">Nuclease</keyword>
<dbReference type="Proteomes" id="UP000177912">
    <property type="component" value="Unassembled WGS sequence"/>
</dbReference>
<organism evidence="5 6">
    <name type="scientific">Candidatus Doudnabacteria bacterium RIFCSPHIGHO2_01_FULL_43_23</name>
    <dbReference type="NCBI Taxonomy" id="1817822"/>
    <lineage>
        <taxon>Bacteria</taxon>
        <taxon>Candidatus Doudnaibacteriota</taxon>
    </lineage>
</organism>
<dbReference type="Pfam" id="PF01934">
    <property type="entry name" value="HepT-like"/>
    <property type="match status" value="1"/>
</dbReference>
<dbReference type="InterPro" id="IPR052379">
    <property type="entry name" value="Type_VII_TA_RNase"/>
</dbReference>
<dbReference type="EMBL" id="MFEI01000035">
    <property type="protein sequence ID" value="OGE80304.1"/>
    <property type="molecule type" value="Genomic_DNA"/>
</dbReference>
<evidence type="ECO:0000256" key="1">
    <source>
        <dbReference type="ARBA" id="ARBA00022649"/>
    </source>
</evidence>
<keyword evidence="3" id="KW-0378">Hydrolase</keyword>
<dbReference type="GO" id="GO:0004540">
    <property type="term" value="F:RNA nuclease activity"/>
    <property type="evidence" value="ECO:0007669"/>
    <property type="project" value="InterPro"/>
</dbReference>
<dbReference type="PANTHER" id="PTHR33397">
    <property type="entry name" value="UPF0331 PROTEIN YUTE"/>
    <property type="match status" value="1"/>
</dbReference>
<dbReference type="NCBIfam" id="NF047751">
    <property type="entry name" value="HepT_toxin"/>
    <property type="match status" value="1"/>
</dbReference>
<proteinExistence type="inferred from homology"/>
<dbReference type="InterPro" id="IPR037038">
    <property type="entry name" value="HepT-like_sf"/>
</dbReference>
<dbReference type="Gene3D" id="1.20.120.580">
    <property type="entry name" value="bsu32300-like"/>
    <property type="match status" value="1"/>
</dbReference>